<evidence type="ECO:0000256" key="2">
    <source>
        <dbReference type="ARBA" id="ARBA00023008"/>
    </source>
</evidence>
<proteinExistence type="inferred from homology"/>
<keyword evidence="8" id="KW-1185">Reference proteome</keyword>
<protein>
    <submittedName>
        <fullName evidence="7">Protein SCO1/2</fullName>
    </submittedName>
</protein>
<organism evidence="7 8">
    <name type="scientific">Neolewinella xylanilytica</name>
    <dbReference type="NCBI Taxonomy" id="1514080"/>
    <lineage>
        <taxon>Bacteria</taxon>
        <taxon>Pseudomonadati</taxon>
        <taxon>Bacteroidota</taxon>
        <taxon>Saprospiria</taxon>
        <taxon>Saprospirales</taxon>
        <taxon>Lewinellaceae</taxon>
        <taxon>Neolewinella</taxon>
    </lineage>
</organism>
<accession>A0A2S6I7L5</accession>
<keyword evidence="4" id="KW-1015">Disulfide bond</keyword>
<dbReference type="PANTHER" id="PTHR12151">
    <property type="entry name" value="ELECTRON TRANSPORT PROTIN SCO1/SENC FAMILY MEMBER"/>
    <property type="match status" value="1"/>
</dbReference>
<dbReference type="OrthoDB" id="9811998at2"/>
<evidence type="ECO:0000313" key="8">
    <source>
        <dbReference type="Proteomes" id="UP000237662"/>
    </source>
</evidence>
<feature type="chain" id="PRO_5015565521" evidence="5">
    <location>
        <begin position="24"/>
        <end position="235"/>
    </location>
</feature>
<dbReference type="RefSeq" id="WP_104418092.1">
    <property type="nucleotide sequence ID" value="NZ_PTJC01000005.1"/>
</dbReference>
<dbReference type="CDD" id="cd02968">
    <property type="entry name" value="SCO"/>
    <property type="match status" value="1"/>
</dbReference>
<dbReference type="PROSITE" id="PS51257">
    <property type="entry name" value="PROKAR_LIPOPROTEIN"/>
    <property type="match status" value="1"/>
</dbReference>
<evidence type="ECO:0000313" key="7">
    <source>
        <dbReference type="EMBL" id="PPK87493.1"/>
    </source>
</evidence>
<dbReference type="InterPro" id="IPR036249">
    <property type="entry name" value="Thioredoxin-like_sf"/>
</dbReference>
<dbReference type="AlphaFoldDB" id="A0A2S6I7L5"/>
<gene>
    <name evidence="7" type="ORF">CLV84_0436</name>
</gene>
<feature type="binding site" evidence="3">
    <location>
        <position position="193"/>
    </location>
    <ligand>
        <name>Cu cation</name>
        <dbReference type="ChEBI" id="CHEBI:23378"/>
    </ligand>
</feature>
<sequence>MKPWRIAAILTLPLLLIACHSHEEGIEPEHAPAYLQHHPVNEATGLLLVDSLGYPGNHPFDTETGEVFPEPIRDWKFVDQLNRPFGSEDLRGKVYVAEFFFTSCPTICPKVKSQMLRLEERFADDPDFRLVSFSVDPKRDTPERMTEYAGKLGIKDLDRWRFIHGDKFEIYDLDEDYLSIALENPAAEGGFDHSGYIVLVDREGYVRAYASGLAEEEVTHLMEDVEKLLDLQPAR</sequence>
<dbReference type="Proteomes" id="UP000237662">
    <property type="component" value="Unassembled WGS sequence"/>
</dbReference>
<feature type="disulfide bond" description="Redox-active" evidence="4">
    <location>
        <begin position="104"/>
        <end position="108"/>
    </location>
</feature>
<keyword evidence="5" id="KW-0732">Signal</keyword>
<dbReference type="InterPro" id="IPR013766">
    <property type="entry name" value="Thioredoxin_domain"/>
</dbReference>
<feature type="binding site" evidence="3">
    <location>
        <position position="104"/>
    </location>
    <ligand>
        <name>Cu cation</name>
        <dbReference type="ChEBI" id="CHEBI:23378"/>
    </ligand>
</feature>
<feature type="signal peptide" evidence="5">
    <location>
        <begin position="1"/>
        <end position="23"/>
    </location>
</feature>
<keyword evidence="3" id="KW-0479">Metal-binding</keyword>
<evidence type="ECO:0000256" key="3">
    <source>
        <dbReference type="PIRSR" id="PIRSR603782-1"/>
    </source>
</evidence>
<feature type="binding site" evidence="3">
    <location>
        <position position="108"/>
    </location>
    <ligand>
        <name>Cu cation</name>
        <dbReference type="ChEBI" id="CHEBI:23378"/>
    </ligand>
</feature>
<keyword evidence="2 3" id="KW-0186">Copper</keyword>
<comment type="caution">
    <text evidence="7">The sequence shown here is derived from an EMBL/GenBank/DDBJ whole genome shotgun (WGS) entry which is preliminary data.</text>
</comment>
<evidence type="ECO:0000256" key="5">
    <source>
        <dbReference type="SAM" id="SignalP"/>
    </source>
</evidence>
<evidence type="ECO:0000256" key="1">
    <source>
        <dbReference type="ARBA" id="ARBA00010996"/>
    </source>
</evidence>
<dbReference type="InterPro" id="IPR003782">
    <property type="entry name" value="SCO1/SenC"/>
</dbReference>
<feature type="domain" description="Thioredoxin" evidence="6">
    <location>
        <begin position="66"/>
        <end position="230"/>
    </location>
</feature>
<dbReference type="GO" id="GO:0046872">
    <property type="term" value="F:metal ion binding"/>
    <property type="evidence" value="ECO:0007669"/>
    <property type="project" value="UniProtKB-KW"/>
</dbReference>
<dbReference type="PANTHER" id="PTHR12151:SF25">
    <property type="entry name" value="LINALOOL DEHYDRATASE_ISOMERASE DOMAIN-CONTAINING PROTEIN"/>
    <property type="match status" value="1"/>
</dbReference>
<reference evidence="7 8" key="1">
    <citation type="submission" date="2018-02" db="EMBL/GenBank/DDBJ databases">
        <title>Genomic Encyclopedia of Archaeal and Bacterial Type Strains, Phase II (KMG-II): from individual species to whole genera.</title>
        <authorList>
            <person name="Goeker M."/>
        </authorList>
    </citation>
    <scope>NUCLEOTIDE SEQUENCE [LARGE SCALE GENOMIC DNA]</scope>
    <source>
        <strain evidence="7 8">DSM 29526</strain>
    </source>
</reference>
<dbReference type="PROSITE" id="PS51352">
    <property type="entry name" value="THIOREDOXIN_2"/>
    <property type="match status" value="1"/>
</dbReference>
<name>A0A2S6I7L5_9BACT</name>
<dbReference type="SUPFAM" id="SSF52833">
    <property type="entry name" value="Thioredoxin-like"/>
    <property type="match status" value="1"/>
</dbReference>
<dbReference type="Gene3D" id="3.40.30.10">
    <property type="entry name" value="Glutaredoxin"/>
    <property type="match status" value="1"/>
</dbReference>
<evidence type="ECO:0000259" key="6">
    <source>
        <dbReference type="PROSITE" id="PS51352"/>
    </source>
</evidence>
<dbReference type="Pfam" id="PF02630">
    <property type="entry name" value="SCO1-SenC"/>
    <property type="match status" value="1"/>
</dbReference>
<comment type="similarity">
    <text evidence="1">Belongs to the SCO1/2 family.</text>
</comment>
<evidence type="ECO:0000256" key="4">
    <source>
        <dbReference type="PIRSR" id="PIRSR603782-2"/>
    </source>
</evidence>
<dbReference type="EMBL" id="PTJC01000005">
    <property type="protein sequence ID" value="PPK87493.1"/>
    <property type="molecule type" value="Genomic_DNA"/>
</dbReference>